<keyword evidence="1" id="KW-0436">Ligase</keyword>
<evidence type="ECO:0000256" key="4">
    <source>
        <dbReference type="PROSITE-ProRule" id="PRU00409"/>
    </source>
</evidence>
<evidence type="ECO:0000259" key="5">
    <source>
        <dbReference type="PROSITE" id="PS50975"/>
    </source>
</evidence>
<evidence type="ECO:0000256" key="3">
    <source>
        <dbReference type="ARBA" id="ARBA00022840"/>
    </source>
</evidence>
<dbReference type="Pfam" id="PF13535">
    <property type="entry name" value="ATP-grasp_4"/>
    <property type="match status" value="1"/>
</dbReference>
<dbReference type="GO" id="GO:0016874">
    <property type="term" value="F:ligase activity"/>
    <property type="evidence" value="ECO:0007669"/>
    <property type="project" value="UniProtKB-KW"/>
</dbReference>
<dbReference type="SUPFAM" id="SSF56059">
    <property type="entry name" value="Glutathione synthetase ATP-binding domain-like"/>
    <property type="match status" value="1"/>
</dbReference>
<evidence type="ECO:0000256" key="1">
    <source>
        <dbReference type="ARBA" id="ARBA00022598"/>
    </source>
</evidence>
<organism evidence="6 7">
    <name type="scientific">Yokenella regensburgei</name>
    <dbReference type="NCBI Taxonomy" id="158877"/>
    <lineage>
        <taxon>Bacteria</taxon>
        <taxon>Pseudomonadati</taxon>
        <taxon>Pseudomonadota</taxon>
        <taxon>Gammaproteobacteria</taxon>
        <taxon>Enterobacterales</taxon>
        <taxon>Enterobacteriaceae</taxon>
        <taxon>Yokenella</taxon>
    </lineage>
</organism>
<feature type="domain" description="ATP-grasp" evidence="5">
    <location>
        <begin position="116"/>
        <end position="310"/>
    </location>
</feature>
<evidence type="ECO:0000313" key="6">
    <source>
        <dbReference type="EMBL" id="SQA60134.1"/>
    </source>
</evidence>
<dbReference type="Gene3D" id="3.40.50.20">
    <property type="match status" value="1"/>
</dbReference>
<dbReference type="EMBL" id="UAVL01000001">
    <property type="protein sequence ID" value="SQA60134.1"/>
    <property type="molecule type" value="Genomic_DNA"/>
</dbReference>
<reference evidence="6 7" key="1">
    <citation type="submission" date="2018-06" db="EMBL/GenBank/DDBJ databases">
        <authorList>
            <consortium name="Pathogen Informatics"/>
            <person name="Doyle S."/>
        </authorList>
    </citation>
    <scope>NUCLEOTIDE SEQUENCE [LARGE SCALE GENOMIC DNA]</scope>
    <source>
        <strain evidence="6 7">NCTC11967</strain>
    </source>
</reference>
<dbReference type="AlphaFoldDB" id="A0AB38FRP3"/>
<dbReference type="GO" id="GO:0005524">
    <property type="term" value="F:ATP binding"/>
    <property type="evidence" value="ECO:0007669"/>
    <property type="project" value="UniProtKB-UniRule"/>
</dbReference>
<dbReference type="PANTHER" id="PTHR43585">
    <property type="entry name" value="FUMIPYRROLE BIOSYNTHESIS PROTEIN C"/>
    <property type="match status" value="1"/>
</dbReference>
<dbReference type="Proteomes" id="UP000251313">
    <property type="component" value="Unassembled WGS sequence"/>
</dbReference>
<comment type="caution">
    <text evidence="6">The sequence shown here is derived from an EMBL/GenBank/DDBJ whole genome shotgun (WGS) entry which is preliminary data.</text>
</comment>
<proteinExistence type="predicted"/>
<dbReference type="RefSeq" id="WP_038258568.1">
    <property type="nucleotide sequence ID" value="NZ_UAVL01000001.1"/>
</dbReference>
<evidence type="ECO:0000256" key="2">
    <source>
        <dbReference type="ARBA" id="ARBA00022741"/>
    </source>
</evidence>
<protein>
    <submittedName>
        <fullName evidence="6">Carbamoyl phosphate synthase-like protein</fullName>
    </submittedName>
</protein>
<keyword evidence="2 4" id="KW-0547">Nucleotide-binding</keyword>
<dbReference type="InterPro" id="IPR052032">
    <property type="entry name" value="ATP-dep_AA_Ligase"/>
</dbReference>
<dbReference type="Gene3D" id="3.30.470.20">
    <property type="entry name" value="ATP-grasp fold, B domain"/>
    <property type="match status" value="1"/>
</dbReference>
<dbReference type="InterPro" id="IPR013815">
    <property type="entry name" value="ATP_grasp_subdomain_1"/>
</dbReference>
<evidence type="ECO:0000313" key="7">
    <source>
        <dbReference type="Proteomes" id="UP000251313"/>
    </source>
</evidence>
<dbReference type="GO" id="GO:0046872">
    <property type="term" value="F:metal ion binding"/>
    <property type="evidence" value="ECO:0007669"/>
    <property type="project" value="InterPro"/>
</dbReference>
<dbReference type="PROSITE" id="PS50975">
    <property type="entry name" value="ATP_GRASP"/>
    <property type="match status" value="1"/>
</dbReference>
<dbReference type="PANTHER" id="PTHR43585:SF2">
    <property type="entry name" value="ATP-GRASP ENZYME FSQD"/>
    <property type="match status" value="1"/>
</dbReference>
<dbReference type="InterPro" id="IPR011761">
    <property type="entry name" value="ATP-grasp"/>
</dbReference>
<gene>
    <name evidence="6" type="ORF">NCTC11967_00360</name>
</gene>
<dbReference type="Gene3D" id="3.30.1490.20">
    <property type="entry name" value="ATP-grasp fold, A domain"/>
    <property type="match status" value="1"/>
</dbReference>
<accession>A0AB38FRP3</accession>
<keyword evidence="3 4" id="KW-0067">ATP-binding</keyword>
<sequence length="405" mass="45612">MNILLCPPKILLQHSREEWSTLQRIAPLVIATCSSQLEAVSQHLGNDISLRFYENFNDNPLVELDLYHFAKTKRVTGVYFLAEIDVLRAARISDRLRLTHGREQAALVFRDKFLMKTLVQQHQMTIPAMARVSSATEIAVFIAEHGYPCVIKPNDGRGSQGVVVVRDDESLNQYLLQLTPLHFHNLLIEQFIVGEAYQINALYLQGKPVFISASRATVSCLDFLSGSTLGLVMEDDNPLHQKLIAYTRRLAEEVFPCESNTLLHLEVFVDGQQNIIFGELACRLGGCFVNEELGAAFGLNPRMTWLAACLNHDYSLEVIQREAQRRVGQLNVPPASGTLISQPAECPLPFVLRYRATGVVGRRYDPMKLTNGEIVSAIVEGKDSREVETNLQTLTQWVMDHTHWE</sequence>
<name>A0AB38FRP3_9ENTR</name>